<reference evidence="3 4" key="1">
    <citation type="submission" date="2023-07" db="EMBL/GenBank/DDBJ databases">
        <title>Genomic Encyclopedia of Type Strains, Phase IV (KMG-IV): sequencing the most valuable type-strain genomes for metagenomic binning, comparative biology and taxonomic classification.</title>
        <authorList>
            <person name="Goeker M."/>
        </authorList>
    </citation>
    <scope>NUCLEOTIDE SEQUENCE [LARGE SCALE GENOMIC DNA]</scope>
    <source>
        <strain evidence="3 4">DSM 102814</strain>
    </source>
</reference>
<feature type="signal peptide" evidence="1">
    <location>
        <begin position="1"/>
        <end position="19"/>
    </location>
</feature>
<dbReference type="RefSeq" id="WP_309730593.1">
    <property type="nucleotide sequence ID" value="NZ_JAVDQA010000012.1"/>
</dbReference>
<dbReference type="Pfam" id="PF09832">
    <property type="entry name" value="DUF2059"/>
    <property type="match status" value="1"/>
</dbReference>
<proteinExistence type="predicted"/>
<dbReference type="InterPro" id="IPR018637">
    <property type="entry name" value="DUF2059"/>
</dbReference>
<keyword evidence="1" id="KW-0732">Signal</keyword>
<feature type="domain" description="DUF2059" evidence="2">
    <location>
        <begin position="74"/>
        <end position="130"/>
    </location>
</feature>
<organism evidence="3 4">
    <name type="scientific">Mesonia maritima</name>
    <dbReference type="NCBI Taxonomy" id="1793873"/>
    <lineage>
        <taxon>Bacteria</taxon>
        <taxon>Pseudomonadati</taxon>
        <taxon>Bacteroidota</taxon>
        <taxon>Flavobacteriia</taxon>
        <taxon>Flavobacteriales</taxon>
        <taxon>Flavobacteriaceae</taxon>
        <taxon>Mesonia</taxon>
    </lineage>
</organism>
<sequence length="138" mass="15914">MKKLIFTLAIASISFASFAQEKAEKSTLEKELIEYIDAQSQGGIMKALDMFKERIPDRNKAAFEQELRVELKSFNEHVASFYMDELGEKDVQALVDFYNTPAGKRILEKTPAITEETMEYSQTWASKIQPIMQKYMNQ</sequence>
<name>A0ABU1K9B7_9FLAO</name>
<gene>
    <name evidence="3" type="ORF">GGR31_002878</name>
</gene>
<comment type="caution">
    <text evidence="3">The sequence shown here is derived from an EMBL/GenBank/DDBJ whole genome shotgun (WGS) entry which is preliminary data.</text>
</comment>
<protein>
    <recommendedName>
        <fullName evidence="2">DUF2059 domain-containing protein</fullName>
    </recommendedName>
</protein>
<accession>A0ABU1K9B7</accession>
<dbReference type="Proteomes" id="UP001257659">
    <property type="component" value="Unassembled WGS sequence"/>
</dbReference>
<feature type="chain" id="PRO_5046274047" description="DUF2059 domain-containing protein" evidence="1">
    <location>
        <begin position="20"/>
        <end position="138"/>
    </location>
</feature>
<evidence type="ECO:0000259" key="2">
    <source>
        <dbReference type="Pfam" id="PF09832"/>
    </source>
</evidence>
<dbReference type="EMBL" id="JAVDQA010000012">
    <property type="protein sequence ID" value="MDR6302199.1"/>
    <property type="molecule type" value="Genomic_DNA"/>
</dbReference>
<evidence type="ECO:0000313" key="3">
    <source>
        <dbReference type="EMBL" id="MDR6302199.1"/>
    </source>
</evidence>
<evidence type="ECO:0000256" key="1">
    <source>
        <dbReference type="SAM" id="SignalP"/>
    </source>
</evidence>
<keyword evidence="4" id="KW-1185">Reference proteome</keyword>
<evidence type="ECO:0000313" key="4">
    <source>
        <dbReference type="Proteomes" id="UP001257659"/>
    </source>
</evidence>